<protein>
    <submittedName>
        <fullName evidence="2">GM20192</fullName>
    </submittedName>
</protein>
<feature type="compositionally biased region" description="Polar residues" evidence="1">
    <location>
        <begin position="17"/>
        <end position="43"/>
    </location>
</feature>
<reference evidence="2 3" key="1">
    <citation type="journal article" date="2007" name="Nature">
        <title>Evolution of genes and genomes on the Drosophila phylogeny.</title>
        <authorList>
            <consortium name="Drosophila 12 Genomes Consortium"/>
            <person name="Clark A.G."/>
            <person name="Eisen M.B."/>
            <person name="Smith D.R."/>
            <person name="Bergman C.M."/>
            <person name="Oliver B."/>
            <person name="Markow T.A."/>
            <person name="Kaufman T.C."/>
            <person name="Kellis M."/>
            <person name="Gelbart W."/>
            <person name="Iyer V.N."/>
            <person name="Pollard D.A."/>
            <person name="Sackton T.B."/>
            <person name="Larracuente A.M."/>
            <person name="Singh N.D."/>
            <person name="Abad J.P."/>
            <person name="Abt D.N."/>
            <person name="Adryan B."/>
            <person name="Aguade M."/>
            <person name="Akashi H."/>
            <person name="Anderson W.W."/>
            <person name="Aquadro C.F."/>
            <person name="Ardell D.H."/>
            <person name="Arguello R."/>
            <person name="Artieri C.G."/>
            <person name="Barbash D.A."/>
            <person name="Barker D."/>
            <person name="Barsanti P."/>
            <person name="Batterham P."/>
            <person name="Batzoglou S."/>
            <person name="Begun D."/>
            <person name="Bhutkar A."/>
            <person name="Blanco E."/>
            <person name="Bosak S.A."/>
            <person name="Bradley R.K."/>
            <person name="Brand A.D."/>
            <person name="Brent M.R."/>
            <person name="Brooks A.N."/>
            <person name="Brown R.H."/>
            <person name="Butlin R.K."/>
            <person name="Caggese C."/>
            <person name="Calvi B.R."/>
            <person name="Bernardo de Carvalho A."/>
            <person name="Caspi A."/>
            <person name="Castrezana S."/>
            <person name="Celniker S.E."/>
            <person name="Chang J.L."/>
            <person name="Chapple C."/>
            <person name="Chatterji S."/>
            <person name="Chinwalla A."/>
            <person name="Civetta A."/>
            <person name="Clifton S.W."/>
            <person name="Comeron J.M."/>
            <person name="Costello J.C."/>
            <person name="Coyne J.A."/>
            <person name="Daub J."/>
            <person name="David R.G."/>
            <person name="Delcher A.L."/>
            <person name="Delehaunty K."/>
            <person name="Do C.B."/>
            <person name="Ebling H."/>
            <person name="Edwards K."/>
            <person name="Eickbush T."/>
            <person name="Evans J.D."/>
            <person name="Filipski A."/>
            <person name="Findeiss S."/>
            <person name="Freyhult E."/>
            <person name="Fulton L."/>
            <person name="Fulton R."/>
            <person name="Garcia A.C."/>
            <person name="Gardiner A."/>
            <person name="Garfield D.A."/>
            <person name="Garvin B.E."/>
            <person name="Gibson G."/>
            <person name="Gilbert D."/>
            <person name="Gnerre S."/>
            <person name="Godfrey J."/>
            <person name="Good R."/>
            <person name="Gotea V."/>
            <person name="Gravely B."/>
            <person name="Greenberg A.J."/>
            <person name="Griffiths-Jones S."/>
            <person name="Gross S."/>
            <person name="Guigo R."/>
            <person name="Gustafson E.A."/>
            <person name="Haerty W."/>
            <person name="Hahn M.W."/>
            <person name="Halligan D.L."/>
            <person name="Halpern A.L."/>
            <person name="Halter G.M."/>
            <person name="Han M.V."/>
            <person name="Heger A."/>
            <person name="Hillier L."/>
            <person name="Hinrichs A.S."/>
            <person name="Holmes I."/>
            <person name="Hoskins R.A."/>
            <person name="Hubisz M.J."/>
            <person name="Hultmark D."/>
            <person name="Huntley M.A."/>
            <person name="Jaffe D.B."/>
            <person name="Jagadeeshan S."/>
            <person name="Jeck W.R."/>
            <person name="Johnson J."/>
            <person name="Jones C.D."/>
            <person name="Jordan W.C."/>
            <person name="Karpen G.H."/>
            <person name="Kataoka E."/>
            <person name="Keightley P.D."/>
            <person name="Kheradpour P."/>
            <person name="Kirkness E.F."/>
            <person name="Koerich L.B."/>
            <person name="Kristiansen K."/>
            <person name="Kudrna D."/>
            <person name="Kulathinal R.J."/>
            <person name="Kumar S."/>
            <person name="Kwok R."/>
            <person name="Lander E."/>
            <person name="Langley C.H."/>
            <person name="Lapoint R."/>
            <person name="Lazzaro B.P."/>
            <person name="Lee S.J."/>
            <person name="Levesque L."/>
            <person name="Li R."/>
            <person name="Lin C.F."/>
            <person name="Lin M.F."/>
            <person name="Lindblad-Toh K."/>
            <person name="Llopart A."/>
            <person name="Long M."/>
            <person name="Low L."/>
            <person name="Lozovsky E."/>
            <person name="Lu J."/>
            <person name="Luo M."/>
            <person name="Machado C.A."/>
            <person name="Makalowski W."/>
            <person name="Marzo M."/>
            <person name="Matsuda M."/>
            <person name="Matzkin L."/>
            <person name="McAllister B."/>
            <person name="McBride C.S."/>
            <person name="McKernan B."/>
            <person name="McKernan K."/>
            <person name="Mendez-Lago M."/>
            <person name="Minx P."/>
            <person name="Mollenhauer M.U."/>
            <person name="Montooth K."/>
            <person name="Mount S.M."/>
            <person name="Mu X."/>
            <person name="Myers E."/>
            <person name="Negre B."/>
            <person name="Newfeld S."/>
            <person name="Nielsen R."/>
            <person name="Noor M.A."/>
            <person name="O'Grady P."/>
            <person name="Pachter L."/>
            <person name="Papaceit M."/>
            <person name="Parisi M.J."/>
            <person name="Parisi M."/>
            <person name="Parts L."/>
            <person name="Pedersen J.S."/>
            <person name="Pesole G."/>
            <person name="Phillippy A.M."/>
            <person name="Ponting C.P."/>
            <person name="Pop M."/>
            <person name="Porcelli D."/>
            <person name="Powell J.R."/>
            <person name="Prohaska S."/>
            <person name="Pruitt K."/>
            <person name="Puig M."/>
            <person name="Quesneville H."/>
            <person name="Ram K.R."/>
            <person name="Rand D."/>
            <person name="Rasmussen M.D."/>
            <person name="Reed L.K."/>
            <person name="Reenan R."/>
            <person name="Reily A."/>
            <person name="Remington K.A."/>
            <person name="Rieger T.T."/>
            <person name="Ritchie M.G."/>
            <person name="Robin C."/>
            <person name="Rogers Y.H."/>
            <person name="Rohde C."/>
            <person name="Rozas J."/>
            <person name="Rubenfield M.J."/>
            <person name="Ruiz A."/>
            <person name="Russo S."/>
            <person name="Salzberg S.L."/>
            <person name="Sanchez-Gracia A."/>
            <person name="Saranga D.J."/>
            <person name="Sato H."/>
            <person name="Schaeffer S.W."/>
            <person name="Schatz M.C."/>
            <person name="Schlenke T."/>
            <person name="Schwartz R."/>
            <person name="Segarra C."/>
            <person name="Singh R.S."/>
            <person name="Sirot L."/>
            <person name="Sirota M."/>
            <person name="Sisneros N.B."/>
            <person name="Smith C.D."/>
            <person name="Smith T.F."/>
            <person name="Spieth J."/>
            <person name="Stage D.E."/>
            <person name="Stark A."/>
            <person name="Stephan W."/>
            <person name="Strausberg R.L."/>
            <person name="Strempel S."/>
            <person name="Sturgill D."/>
            <person name="Sutton G."/>
            <person name="Sutton G.G."/>
            <person name="Tao W."/>
            <person name="Teichmann S."/>
            <person name="Tobari Y.N."/>
            <person name="Tomimura Y."/>
            <person name="Tsolas J.M."/>
            <person name="Valente V.L."/>
            <person name="Venter E."/>
            <person name="Venter J.C."/>
            <person name="Vicario S."/>
            <person name="Vieira F.G."/>
            <person name="Vilella A.J."/>
            <person name="Villasante A."/>
            <person name="Walenz B."/>
            <person name="Wang J."/>
            <person name="Wasserman M."/>
            <person name="Watts T."/>
            <person name="Wilson D."/>
            <person name="Wilson R.K."/>
            <person name="Wing R.A."/>
            <person name="Wolfner M.F."/>
            <person name="Wong A."/>
            <person name="Wong G.K."/>
            <person name="Wu C.I."/>
            <person name="Wu G."/>
            <person name="Yamamoto D."/>
            <person name="Yang H.P."/>
            <person name="Yang S.P."/>
            <person name="Yorke J.A."/>
            <person name="Yoshida K."/>
            <person name="Zdobnov E."/>
            <person name="Zhang P."/>
            <person name="Zhang Y."/>
            <person name="Zimin A.V."/>
            <person name="Baldwin J."/>
            <person name="Abdouelleil A."/>
            <person name="Abdulkadir J."/>
            <person name="Abebe A."/>
            <person name="Abera B."/>
            <person name="Abreu J."/>
            <person name="Acer S.C."/>
            <person name="Aftuck L."/>
            <person name="Alexander A."/>
            <person name="An P."/>
            <person name="Anderson E."/>
            <person name="Anderson S."/>
            <person name="Arachi H."/>
            <person name="Azer M."/>
            <person name="Bachantsang P."/>
            <person name="Barry A."/>
            <person name="Bayul T."/>
            <person name="Berlin A."/>
            <person name="Bessette D."/>
            <person name="Bloom T."/>
            <person name="Blye J."/>
            <person name="Boguslavskiy L."/>
            <person name="Bonnet C."/>
            <person name="Boukhgalter B."/>
            <person name="Bourzgui I."/>
            <person name="Brown A."/>
            <person name="Cahill P."/>
            <person name="Channer S."/>
            <person name="Cheshatsang Y."/>
            <person name="Chuda L."/>
            <person name="Citroen M."/>
            <person name="Collymore A."/>
            <person name="Cooke P."/>
            <person name="Costello M."/>
            <person name="D'Aco K."/>
            <person name="Daza R."/>
            <person name="De Haan G."/>
            <person name="DeGray S."/>
            <person name="DeMaso C."/>
            <person name="Dhargay N."/>
            <person name="Dooley K."/>
            <person name="Dooley E."/>
            <person name="Doricent M."/>
            <person name="Dorje P."/>
            <person name="Dorjee K."/>
            <person name="Dupes A."/>
            <person name="Elong R."/>
            <person name="Falk J."/>
            <person name="Farina A."/>
            <person name="Faro S."/>
            <person name="Ferguson D."/>
            <person name="Fisher S."/>
            <person name="Foley C.D."/>
            <person name="Franke A."/>
            <person name="Friedrich D."/>
            <person name="Gadbois L."/>
            <person name="Gearin G."/>
            <person name="Gearin C.R."/>
            <person name="Giannoukos G."/>
            <person name="Goode T."/>
            <person name="Graham J."/>
            <person name="Grandbois E."/>
            <person name="Grewal S."/>
            <person name="Gyaltsen K."/>
            <person name="Hafez N."/>
            <person name="Hagos B."/>
            <person name="Hall J."/>
            <person name="Henson C."/>
            <person name="Hollinger A."/>
            <person name="Honan T."/>
            <person name="Huard M.D."/>
            <person name="Hughes L."/>
            <person name="Hurhula B."/>
            <person name="Husby M.E."/>
            <person name="Kamat A."/>
            <person name="Kanga B."/>
            <person name="Kashin S."/>
            <person name="Khazanovich D."/>
            <person name="Kisner P."/>
            <person name="Lance K."/>
            <person name="Lara M."/>
            <person name="Lee W."/>
            <person name="Lennon N."/>
            <person name="Letendre F."/>
            <person name="LeVine R."/>
            <person name="Lipovsky A."/>
            <person name="Liu X."/>
            <person name="Liu J."/>
            <person name="Liu S."/>
            <person name="Lokyitsang T."/>
            <person name="Lokyitsang Y."/>
            <person name="Lubonja R."/>
            <person name="Lui A."/>
            <person name="MacDonald P."/>
            <person name="Magnisalis V."/>
            <person name="Maru K."/>
            <person name="Matthews C."/>
            <person name="McCusker W."/>
            <person name="McDonough S."/>
            <person name="Mehta T."/>
            <person name="Meldrim J."/>
            <person name="Meneus L."/>
            <person name="Mihai O."/>
            <person name="Mihalev A."/>
            <person name="Mihova T."/>
            <person name="Mittelman R."/>
            <person name="Mlenga V."/>
            <person name="Montmayeur A."/>
            <person name="Mulrain L."/>
            <person name="Navidi A."/>
            <person name="Naylor J."/>
            <person name="Negash T."/>
            <person name="Nguyen T."/>
            <person name="Nguyen N."/>
            <person name="Nicol R."/>
            <person name="Norbu C."/>
            <person name="Norbu N."/>
            <person name="Novod N."/>
            <person name="O'Neill B."/>
            <person name="Osman S."/>
            <person name="Markiewicz E."/>
            <person name="Oyono O.L."/>
            <person name="Patti C."/>
            <person name="Phunkhang P."/>
            <person name="Pierre F."/>
            <person name="Priest M."/>
            <person name="Raghuraman S."/>
            <person name="Rege F."/>
            <person name="Reyes R."/>
            <person name="Rise C."/>
            <person name="Rogov P."/>
            <person name="Ross K."/>
            <person name="Ryan E."/>
            <person name="Settipalli S."/>
            <person name="Shea T."/>
            <person name="Sherpa N."/>
            <person name="Shi L."/>
            <person name="Shih D."/>
            <person name="Sparrow T."/>
            <person name="Spaulding J."/>
            <person name="Stalker J."/>
            <person name="Stange-Thomann N."/>
            <person name="Stavropoulos S."/>
            <person name="Stone C."/>
            <person name="Strader C."/>
            <person name="Tesfaye S."/>
            <person name="Thomson T."/>
            <person name="Thoulutsang Y."/>
            <person name="Thoulutsang D."/>
            <person name="Topham K."/>
            <person name="Topping I."/>
            <person name="Tsamla T."/>
            <person name="Vassiliev H."/>
            <person name="Vo A."/>
            <person name="Wangchuk T."/>
            <person name="Wangdi T."/>
            <person name="Weiand M."/>
            <person name="Wilkinson J."/>
            <person name="Wilson A."/>
            <person name="Yadav S."/>
            <person name="Young G."/>
            <person name="Yu Q."/>
            <person name="Zembek L."/>
            <person name="Zhong D."/>
            <person name="Zimmer A."/>
            <person name="Zwirko Z."/>
            <person name="Jaffe D.B."/>
            <person name="Alvarez P."/>
            <person name="Brockman W."/>
            <person name="Butler J."/>
            <person name="Chin C."/>
            <person name="Gnerre S."/>
            <person name="Grabherr M."/>
            <person name="Kleber M."/>
            <person name="Mauceli E."/>
            <person name="MacCallum I."/>
        </authorList>
    </citation>
    <scope>NUCLEOTIDE SEQUENCE [LARGE SCALE GENOMIC DNA]</scope>
    <source>
        <strain evidence="3">Rob3c / Tucson 14021-0248.25</strain>
    </source>
</reference>
<dbReference type="HOGENOM" id="CLU_2742772_0_0_1"/>
<feature type="region of interest" description="Disordered" evidence="1">
    <location>
        <begin position="17"/>
        <end position="71"/>
    </location>
</feature>
<proteinExistence type="predicted"/>
<evidence type="ECO:0000313" key="3">
    <source>
        <dbReference type="Proteomes" id="UP000001292"/>
    </source>
</evidence>
<dbReference type="EMBL" id="CH480816">
    <property type="protein sequence ID" value="EDW47897.1"/>
    <property type="molecule type" value="Genomic_DNA"/>
</dbReference>
<sequence>MRLALTSYCTTHQEANYSTTQAHQKTSYHKATNQENPKTTSYPKTHRQATCGANHSKISDLVTGTHQTTTD</sequence>
<evidence type="ECO:0000313" key="2">
    <source>
        <dbReference type="EMBL" id="EDW47897.1"/>
    </source>
</evidence>
<dbReference type="Proteomes" id="UP000001292">
    <property type="component" value="Unassembled WGS sequence"/>
</dbReference>
<gene>
    <name evidence="2" type="primary">Dsec\GM20192</name>
    <name evidence="2" type="ORF">Dsec_GM20192</name>
</gene>
<evidence type="ECO:0000256" key="1">
    <source>
        <dbReference type="SAM" id="MobiDB-lite"/>
    </source>
</evidence>
<dbReference type="AlphaFoldDB" id="B4HRN3"/>
<keyword evidence="3" id="KW-1185">Reference proteome</keyword>
<accession>B4HRN3</accession>
<name>B4HRN3_DROSE</name>
<organism evidence="3">
    <name type="scientific">Drosophila sechellia</name>
    <name type="common">Fruit fly</name>
    <dbReference type="NCBI Taxonomy" id="7238"/>
    <lineage>
        <taxon>Eukaryota</taxon>
        <taxon>Metazoa</taxon>
        <taxon>Ecdysozoa</taxon>
        <taxon>Arthropoda</taxon>
        <taxon>Hexapoda</taxon>
        <taxon>Insecta</taxon>
        <taxon>Pterygota</taxon>
        <taxon>Neoptera</taxon>
        <taxon>Endopterygota</taxon>
        <taxon>Diptera</taxon>
        <taxon>Brachycera</taxon>
        <taxon>Muscomorpha</taxon>
        <taxon>Ephydroidea</taxon>
        <taxon>Drosophilidae</taxon>
        <taxon>Drosophila</taxon>
        <taxon>Sophophora</taxon>
    </lineage>
</organism>
<feature type="compositionally biased region" description="Polar residues" evidence="1">
    <location>
        <begin position="62"/>
        <end position="71"/>
    </location>
</feature>